<proteinExistence type="predicted"/>
<organism evidence="2 3">
    <name type="scientific">Euplotes crassus</name>
    <dbReference type="NCBI Taxonomy" id="5936"/>
    <lineage>
        <taxon>Eukaryota</taxon>
        <taxon>Sar</taxon>
        <taxon>Alveolata</taxon>
        <taxon>Ciliophora</taxon>
        <taxon>Intramacronucleata</taxon>
        <taxon>Spirotrichea</taxon>
        <taxon>Hypotrichia</taxon>
        <taxon>Euplotida</taxon>
        <taxon>Euplotidae</taxon>
        <taxon>Moneuplotes</taxon>
    </lineage>
</organism>
<sequence length="242" mass="28270">MEKRKSKGDIDNLRRNLRKMNVNNFFDTEFENKPRNRSNASRRGKRANNKDRSKDRDVDLDKIRKEKIKMLQNKDNSNQFKLTESKLQRSSDAISYSSPSRSGNPRKKRTSIFTKTSEIKPKVKEESKLESIMENARKKVFKPESWLKIKASKCFRNKGTKYVQGKVCEFNMPPHRNIKKGAIINVVLHQSCQEIIQEFVESQKDQDAFISVKSPVIIMDTPGIRRRSIVIICDECFPEEDI</sequence>
<evidence type="ECO:0000313" key="2">
    <source>
        <dbReference type="EMBL" id="CAI2377498.1"/>
    </source>
</evidence>
<dbReference type="AlphaFoldDB" id="A0AAD2D2R9"/>
<comment type="caution">
    <text evidence="2">The sequence shown here is derived from an EMBL/GenBank/DDBJ whole genome shotgun (WGS) entry which is preliminary data.</text>
</comment>
<name>A0AAD2D2R9_EUPCR</name>
<feature type="compositionally biased region" description="Basic and acidic residues" evidence="1">
    <location>
        <begin position="48"/>
        <end position="64"/>
    </location>
</feature>
<reference evidence="2" key="1">
    <citation type="submission" date="2023-07" db="EMBL/GenBank/DDBJ databases">
        <authorList>
            <consortium name="AG Swart"/>
            <person name="Singh M."/>
            <person name="Singh A."/>
            <person name="Seah K."/>
            <person name="Emmerich C."/>
        </authorList>
    </citation>
    <scope>NUCLEOTIDE SEQUENCE</scope>
    <source>
        <strain evidence="2">DP1</strain>
    </source>
</reference>
<feature type="compositionally biased region" description="Polar residues" evidence="1">
    <location>
        <begin position="73"/>
        <end position="82"/>
    </location>
</feature>
<dbReference type="EMBL" id="CAMPGE010019143">
    <property type="protein sequence ID" value="CAI2377498.1"/>
    <property type="molecule type" value="Genomic_DNA"/>
</dbReference>
<feature type="compositionally biased region" description="Polar residues" evidence="1">
    <location>
        <begin position="90"/>
        <end position="103"/>
    </location>
</feature>
<evidence type="ECO:0000313" key="3">
    <source>
        <dbReference type="Proteomes" id="UP001295684"/>
    </source>
</evidence>
<protein>
    <submittedName>
        <fullName evidence="2">Uncharacterized protein</fullName>
    </submittedName>
</protein>
<dbReference type="Proteomes" id="UP001295684">
    <property type="component" value="Unassembled WGS sequence"/>
</dbReference>
<evidence type="ECO:0000256" key="1">
    <source>
        <dbReference type="SAM" id="MobiDB-lite"/>
    </source>
</evidence>
<feature type="region of interest" description="Disordered" evidence="1">
    <location>
        <begin position="1"/>
        <end position="118"/>
    </location>
</feature>
<keyword evidence="3" id="KW-1185">Reference proteome</keyword>
<accession>A0AAD2D2R9</accession>
<gene>
    <name evidence="2" type="ORF">ECRASSUSDP1_LOCUS18884</name>
</gene>
<feature type="compositionally biased region" description="Basic and acidic residues" evidence="1">
    <location>
        <begin position="1"/>
        <end position="14"/>
    </location>
</feature>